<keyword evidence="10" id="KW-0496">Mitochondrion</keyword>
<dbReference type="PANTHER" id="PTHR12586:SF1">
    <property type="entry name" value="CDP-DIACYLGLYCEROL--GLYCEROL-3-PHOSPHATE 3-PHOSPHATIDYLTRANSFERASE, MITOCHONDRIAL"/>
    <property type="match status" value="1"/>
</dbReference>
<evidence type="ECO:0000256" key="9">
    <source>
        <dbReference type="ARBA" id="ARBA00048586"/>
    </source>
</evidence>
<dbReference type="Proteomes" id="UP000018144">
    <property type="component" value="Unassembled WGS sequence"/>
</dbReference>
<dbReference type="GO" id="GO:0005524">
    <property type="term" value="F:ATP binding"/>
    <property type="evidence" value="ECO:0007669"/>
    <property type="project" value="UniProtKB-KW"/>
</dbReference>
<dbReference type="InterPro" id="IPR001736">
    <property type="entry name" value="PLipase_D/transphosphatidylase"/>
</dbReference>
<dbReference type="CDD" id="cd09137">
    <property type="entry name" value="PLDc_PGS1_euk_2"/>
    <property type="match status" value="1"/>
</dbReference>
<keyword evidence="8 10" id="KW-1208">Phospholipid metabolism</keyword>
<keyword evidence="10" id="KW-0547">Nucleotide-binding</keyword>
<evidence type="ECO:0000259" key="11">
    <source>
        <dbReference type="PROSITE" id="PS50035"/>
    </source>
</evidence>
<evidence type="ECO:0000256" key="10">
    <source>
        <dbReference type="RuleBase" id="RU365024"/>
    </source>
</evidence>
<comment type="function">
    <text evidence="10">Functions in the biosynthesis of the anionic phospholipids phosphatidylglycerol and cardiolipin.</text>
</comment>
<dbReference type="OMA" id="HKCLAQC"/>
<dbReference type="GO" id="GO:0008444">
    <property type="term" value="F:CDP-diacylglycerol-glycerol-3-phosphate 3-phosphatidyltransferase activity"/>
    <property type="evidence" value="ECO:0007669"/>
    <property type="project" value="UniProtKB-EC"/>
</dbReference>
<comment type="subcellular location">
    <subcellularLocation>
        <location evidence="10">Mitochondrion</location>
    </subcellularLocation>
</comment>
<dbReference type="PIRSF" id="PIRSF000850">
    <property type="entry name" value="Phospholipase_D_PSS"/>
    <property type="match status" value="1"/>
</dbReference>
<evidence type="ECO:0000256" key="4">
    <source>
        <dbReference type="ARBA" id="ARBA00022679"/>
    </source>
</evidence>
<gene>
    <name evidence="12" type="ORF">PCON_13749</name>
</gene>
<dbReference type="PROSITE" id="PS50035">
    <property type="entry name" value="PLD"/>
    <property type="match status" value="1"/>
</dbReference>
<name>U4LLU0_PYROM</name>
<comment type="similarity">
    <text evidence="2 10">Belongs to the CDP-alcohol phosphatidyltransferase class-II family.</text>
</comment>
<dbReference type="SUPFAM" id="SSF56024">
    <property type="entry name" value="Phospholipase D/nuclease"/>
    <property type="match status" value="2"/>
</dbReference>
<evidence type="ECO:0000256" key="5">
    <source>
        <dbReference type="ARBA" id="ARBA00022737"/>
    </source>
</evidence>
<dbReference type="UniPathway" id="UPA00084">
    <property type="reaction ID" value="UER00503"/>
</dbReference>
<keyword evidence="7 10" id="KW-0594">Phospholipid biosynthesis</keyword>
<keyword evidence="5" id="KW-0677">Repeat</keyword>
<dbReference type="SMART" id="SM00155">
    <property type="entry name" value="PLDc"/>
    <property type="match status" value="2"/>
</dbReference>
<dbReference type="STRING" id="1076935.U4LLU0"/>
<protein>
    <recommendedName>
        <fullName evidence="10">CDP-diacylglycerol--glycerol-3-phosphate 3-phosphatidyltransferase</fullName>
        <ecNumber evidence="10">2.7.8.5</ecNumber>
    </recommendedName>
</protein>
<dbReference type="PANTHER" id="PTHR12586">
    <property type="entry name" value="CDP-DIACYLGLYCEROL--SERINE O-PHOSPHATIDYLTRANSFERASE"/>
    <property type="match status" value="1"/>
</dbReference>
<feature type="domain" description="PLD phosphodiesterase" evidence="11">
    <location>
        <begin position="181"/>
        <end position="207"/>
    </location>
</feature>
<keyword evidence="4 10" id="KW-0808">Transferase</keyword>
<evidence type="ECO:0000256" key="2">
    <source>
        <dbReference type="ARBA" id="ARBA00010682"/>
    </source>
</evidence>
<sequence length="523" mass="58547">MIVTCLRPAARRLPAAFTGRYACPCTRRFIASGPPSPAPAVTLKTPVLGSLTNELDKIAPRFEVDAEKIEIIRGPADFYSALKERILKAKKRIFLSTLYVGKTEHDLIDTLRQALAAQPELRVSVLSDALRGTRETPKASCASLLAPLIEEFGDRVTIRLYHTPNFNGFKKQVVPKRLNEGWGLQHMKLYGIDDEIIMSGANLSTDYFTNRQDRYHIFSCGKLTDYYERIHNTVCSISYRVLPGPKEIGGYTMDWPETNPAPIPIDEPENFKKVATSLLTPLLQPSKTEHNLLQAEAKTVIYPLGQFTPILPVDTSTEHPALSTILRALADKHAADSKWVFTAGYFNIHPQLKQLLLDSTSKGTVITAAPEANGFYGSKGISNMLPPAYTLLARRFLDDVIKNGKQDRIELREWKRGIHGQDPDAWTYHAKGVWVTMPGEKDPSITLIGSSNYTKRSYSLDIEMNALVVTKDDDLKKRLGSEIEWLKEDSKAVTIEDFQRTERRVSLKVRLALWLVGAIGGQL</sequence>
<reference evidence="12 13" key="1">
    <citation type="journal article" date="2013" name="PLoS Genet.">
        <title>The genome and development-dependent transcriptomes of Pyronema confluens: a window into fungal evolution.</title>
        <authorList>
            <person name="Traeger S."/>
            <person name="Altegoer F."/>
            <person name="Freitag M."/>
            <person name="Gabaldon T."/>
            <person name="Kempken F."/>
            <person name="Kumar A."/>
            <person name="Marcet-Houben M."/>
            <person name="Poggeler S."/>
            <person name="Stajich J.E."/>
            <person name="Nowrousian M."/>
        </authorList>
    </citation>
    <scope>NUCLEOTIDE SEQUENCE [LARGE SCALE GENOMIC DNA]</scope>
    <source>
        <strain evidence="13">CBS 100304</strain>
        <tissue evidence="12">Vegetative mycelium</tissue>
    </source>
</reference>
<dbReference type="EMBL" id="HF935907">
    <property type="protein sequence ID" value="CCX32898.1"/>
    <property type="molecule type" value="Genomic_DNA"/>
</dbReference>
<accession>U4LLU0</accession>
<dbReference type="Gene3D" id="3.30.870.10">
    <property type="entry name" value="Endonuclease Chain A"/>
    <property type="match status" value="2"/>
</dbReference>
<evidence type="ECO:0000256" key="8">
    <source>
        <dbReference type="ARBA" id="ARBA00023264"/>
    </source>
</evidence>
<keyword evidence="10" id="KW-0067">ATP-binding</keyword>
<evidence type="ECO:0000313" key="13">
    <source>
        <dbReference type="Proteomes" id="UP000018144"/>
    </source>
</evidence>
<dbReference type="EC" id="2.7.8.5" evidence="10"/>
<dbReference type="GO" id="GO:0032049">
    <property type="term" value="P:cardiolipin biosynthetic process"/>
    <property type="evidence" value="ECO:0007669"/>
    <property type="project" value="InterPro"/>
</dbReference>
<evidence type="ECO:0000256" key="1">
    <source>
        <dbReference type="ARBA" id="ARBA00005042"/>
    </source>
</evidence>
<comment type="catalytic activity">
    <reaction evidence="9 10">
        <text>a CDP-1,2-diacyl-sn-glycerol + sn-glycerol 3-phosphate = a 1,2-diacyl-sn-glycero-3-phospho-(1'-sn-glycero-3'-phosphate) + CMP + H(+)</text>
        <dbReference type="Rhea" id="RHEA:12593"/>
        <dbReference type="ChEBI" id="CHEBI:15378"/>
        <dbReference type="ChEBI" id="CHEBI:57597"/>
        <dbReference type="ChEBI" id="CHEBI:58332"/>
        <dbReference type="ChEBI" id="CHEBI:60110"/>
        <dbReference type="ChEBI" id="CHEBI:60377"/>
        <dbReference type="EC" id="2.7.8.5"/>
    </reaction>
</comment>
<dbReference type="AlphaFoldDB" id="U4LLU0"/>
<evidence type="ECO:0000256" key="7">
    <source>
        <dbReference type="ARBA" id="ARBA00023209"/>
    </source>
</evidence>
<evidence type="ECO:0000256" key="3">
    <source>
        <dbReference type="ARBA" id="ARBA00022516"/>
    </source>
</evidence>
<keyword evidence="6 10" id="KW-0443">Lipid metabolism</keyword>
<dbReference type="OrthoDB" id="10250191at2759"/>
<comment type="pathway">
    <text evidence="1 10">Phospholipid metabolism; phosphatidylglycerol biosynthesis; phosphatidylglycerol from CDP-diacylglycerol: step 1/2.</text>
</comment>
<keyword evidence="3 10" id="KW-0444">Lipid biosynthesis</keyword>
<dbReference type="GO" id="GO:0005739">
    <property type="term" value="C:mitochondrion"/>
    <property type="evidence" value="ECO:0007669"/>
    <property type="project" value="UniProtKB-SubCell"/>
</dbReference>
<keyword evidence="13" id="KW-1185">Reference proteome</keyword>
<evidence type="ECO:0000313" key="12">
    <source>
        <dbReference type="EMBL" id="CCX32898.1"/>
    </source>
</evidence>
<dbReference type="CDD" id="cd09135">
    <property type="entry name" value="PLDc_PGS1_euk_1"/>
    <property type="match status" value="1"/>
</dbReference>
<dbReference type="eggNOG" id="KOG3964">
    <property type="taxonomic scope" value="Eukaryota"/>
</dbReference>
<proteinExistence type="inferred from homology"/>
<organism evidence="12 13">
    <name type="scientific">Pyronema omphalodes (strain CBS 100304)</name>
    <name type="common">Pyronema confluens</name>
    <dbReference type="NCBI Taxonomy" id="1076935"/>
    <lineage>
        <taxon>Eukaryota</taxon>
        <taxon>Fungi</taxon>
        <taxon>Dikarya</taxon>
        <taxon>Ascomycota</taxon>
        <taxon>Pezizomycotina</taxon>
        <taxon>Pezizomycetes</taxon>
        <taxon>Pezizales</taxon>
        <taxon>Pyronemataceae</taxon>
        <taxon>Pyronema</taxon>
    </lineage>
</organism>
<evidence type="ECO:0000256" key="6">
    <source>
        <dbReference type="ARBA" id="ARBA00023098"/>
    </source>
</evidence>
<dbReference type="InterPro" id="IPR016270">
    <property type="entry name" value="PGS1"/>
</dbReference>